<dbReference type="HOGENOM" id="CLU_3264947_0_0_4"/>
<keyword evidence="2" id="KW-1185">Reference proteome</keyword>
<dbReference type="EMBL" id="CR555306">
    <property type="protein sequence ID" value="CAI08478.1"/>
    <property type="molecule type" value="Genomic_DNA"/>
</dbReference>
<protein>
    <submittedName>
        <fullName evidence="1">Uncharacterized protein</fullName>
    </submittedName>
</protein>
<dbReference type="KEGG" id="eba:ebA4157"/>
<dbReference type="Proteomes" id="UP000006552">
    <property type="component" value="Chromosome"/>
</dbReference>
<sequence length="41" mass="4740">MDDHNMAGSRAVLDFTCIPGLRLGFASTRVLENRQIHRRRE</sequence>
<dbReference type="STRING" id="76114.ebA4157"/>
<evidence type="ECO:0000313" key="1">
    <source>
        <dbReference type="EMBL" id="CAI08478.1"/>
    </source>
</evidence>
<evidence type="ECO:0000313" key="2">
    <source>
        <dbReference type="Proteomes" id="UP000006552"/>
    </source>
</evidence>
<reference evidence="1 2" key="1">
    <citation type="journal article" date="2005" name="Arch. Microbiol.">
        <title>The genome sequence of an anaerobic aromatic-degrading denitrifying bacterium, strain EbN1.</title>
        <authorList>
            <person name="Rabus R."/>
            <person name="Kube M."/>
            <person name="Heider J."/>
            <person name="Beck A."/>
            <person name="Heitmann K."/>
            <person name="Widdel F."/>
            <person name="Reinhardt R."/>
        </authorList>
    </citation>
    <scope>NUCLEOTIDE SEQUENCE [LARGE SCALE GENOMIC DNA]</scope>
    <source>
        <strain evidence="1 2">EbN1</strain>
    </source>
</reference>
<dbReference type="AlphaFoldDB" id="Q5P2I6"/>
<name>Q5P2I6_AROAE</name>
<organism evidence="1 2">
    <name type="scientific">Aromatoleum aromaticum (strain DSM 19018 / LMG 30748 / EbN1)</name>
    <name type="common">Azoarcus sp. (strain EbN1)</name>
    <dbReference type="NCBI Taxonomy" id="76114"/>
    <lineage>
        <taxon>Bacteria</taxon>
        <taxon>Pseudomonadati</taxon>
        <taxon>Pseudomonadota</taxon>
        <taxon>Betaproteobacteria</taxon>
        <taxon>Rhodocyclales</taxon>
        <taxon>Rhodocyclaceae</taxon>
        <taxon>Aromatoleum</taxon>
    </lineage>
</organism>
<proteinExistence type="predicted"/>
<gene>
    <name evidence="1" type="ORF">ebA4157</name>
</gene>
<accession>Q5P2I6</accession>